<comment type="caution">
    <text evidence="15">The sequence shown here is derived from an EMBL/GenBank/DDBJ whole genome shotgun (WGS) entry which is preliminary data.</text>
</comment>
<keyword evidence="3" id="KW-0808">Transferase</keyword>
<dbReference type="GO" id="GO:0016020">
    <property type="term" value="C:membrane"/>
    <property type="evidence" value="ECO:0007669"/>
    <property type="project" value="UniProtKB-SubCell"/>
</dbReference>
<evidence type="ECO:0000256" key="8">
    <source>
        <dbReference type="ARBA" id="ARBA00022840"/>
    </source>
</evidence>
<dbReference type="PANTHER" id="PTHR27009">
    <property type="entry name" value="RUST RESISTANCE KINASE LR10-RELATED"/>
    <property type="match status" value="1"/>
</dbReference>
<feature type="transmembrane region" description="Helical" evidence="13">
    <location>
        <begin position="218"/>
        <end position="241"/>
    </location>
</feature>
<dbReference type="GO" id="GO:0005524">
    <property type="term" value="F:ATP binding"/>
    <property type="evidence" value="ECO:0007669"/>
    <property type="project" value="UniProtKB-UniRule"/>
</dbReference>
<keyword evidence="10 13" id="KW-0472">Membrane</keyword>
<evidence type="ECO:0000313" key="16">
    <source>
        <dbReference type="Proteomes" id="UP000796880"/>
    </source>
</evidence>
<dbReference type="SMART" id="SM00220">
    <property type="entry name" value="S_TKc"/>
    <property type="match status" value="1"/>
</dbReference>
<evidence type="ECO:0000256" key="3">
    <source>
        <dbReference type="ARBA" id="ARBA00022679"/>
    </source>
</evidence>
<evidence type="ECO:0000259" key="14">
    <source>
        <dbReference type="PROSITE" id="PS50011"/>
    </source>
</evidence>
<proteinExistence type="predicted"/>
<evidence type="ECO:0000313" key="15">
    <source>
        <dbReference type="EMBL" id="KAF3432847.1"/>
    </source>
</evidence>
<dbReference type="GO" id="GO:0004674">
    <property type="term" value="F:protein serine/threonine kinase activity"/>
    <property type="evidence" value="ECO:0007669"/>
    <property type="project" value="UniProtKB-KW"/>
</dbReference>
<evidence type="ECO:0000256" key="12">
    <source>
        <dbReference type="PROSITE-ProRule" id="PRU10141"/>
    </source>
</evidence>
<organism evidence="15 16">
    <name type="scientific">Rhamnella rubrinervis</name>
    <dbReference type="NCBI Taxonomy" id="2594499"/>
    <lineage>
        <taxon>Eukaryota</taxon>
        <taxon>Viridiplantae</taxon>
        <taxon>Streptophyta</taxon>
        <taxon>Embryophyta</taxon>
        <taxon>Tracheophyta</taxon>
        <taxon>Spermatophyta</taxon>
        <taxon>Magnoliopsida</taxon>
        <taxon>eudicotyledons</taxon>
        <taxon>Gunneridae</taxon>
        <taxon>Pentapetalae</taxon>
        <taxon>rosids</taxon>
        <taxon>fabids</taxon>
        <taxon>Rosales</taxon>
        <taxon>Rhamnaceae</taxon>
        <taxon>rhamnoid group</taxon>
        <taxon>Rhamneae</taxon>
        <taxon>Rhamnella</taxon>
    </lineage>
</organism>
<evidence type="ECO:0000256" key="10">
    <source>
        <dbReference type="ARBA" id="ARBA00023136"/>
    </source>
</evidence>
<dbReference type="Gene3D" id="1.10.510.10">
    <property type="entry name" value="Transferase(Phosphotransferase) domain 1"/>
    <property type="match status" value="1"/>
</dbReference>
<keyword evidence="5" id="KW-0732">Signal</keyword>
<comment type="subcellular location">
    <subcellularLocation>
        <location evidence="1">Membrane</location>
        <topology evidence="1">Single-pass type I membrane protein</topology>
    </subcellularLocation>
</comment>
<feature type="domain" description="Protein kinase" evidence="14">
    <location>
        <begin position="279"/>
        <end position="556"/>
    </location>
</feature>
<keyword evidence="2" id="KW-0723">Serine/threonine-protein kinase</keyword>
<evidence type="ECO:0000256" key="13">
    <source>
        <dbReference type="SAM" id="Phobius"/>
    </source>
</evidence>
<dbReference type="PROSITE" id="PS50011">
    <property type="entry name" value="PROTEIN_KINASE_DOM"/>
    <property type="match status" value="1"/>
</dbReference>
<dbReference type="InterPro" id="IPR008271">
    <property type="entry name" value="Ser/Thr_kinase_AS"/>
</dbReference>
<evidence type="ECO:0000256" key="11">
    <source>
        <dbReference type="ARBA" id="ARBA00023180"/>
    </source>
</evidence>
<keyword evidence="6 12" id="KW-0547">Nucleotide-binding</keyword>
<dbReference type="InterPro" id="IPR011009">
    <property type="entry name" value="Kinase-like_dom_sf"/>
</dbReference>
<protein>
    <recommendedName>
        <fullName evidence="14">Protein kinase domain-containing protein</fullName>
    </recommendedName>
</protein>
<dbReference type="InterPro" id="IPR045874">
    <property type="entry name" value="LRK10/LRL21-25-like"/>
</dbReference>
<sequence>MDADSAAVSQNECAESRCSRHGPVIRFPFRLKESHPKHSGYAGFELSCTQNNHTVLELPVSVKLFVKKINYKSQTIHLSDPEKCFARHFRNLNLSAPPFGYFVFDCMSEPKGYEFIALPPCLTASGQTLYAVAPVFLIKYMSLSLISCTKLYEISFMSQRVLRQKSDDLVLRWLTPNCFICEAQGSKCRLKSNNSTKPAVTECYNRGPKPSKGATTKLVATGSILGFFLLLLVVIVLYYFLRTKRIDEENQAEIEMFLADYEAHKPTRFSYVDIKRITNQFKVELGQGTYGTVYKGKLSNEILVAVKVLSHSKGKGEEFINDVGIIGLIHHVNVVRLVGFGADGFRRALVYEFLPNASLQKFISSIDSRTNFLGWIKLQRIALGIAKGTEYLHQGCDQRIVHFDIKPHNVLLDDNFNPKISDFGLAKLCAKDQSVVSMTTARGTVGYIAPEVFSRNFGDVSYKSDVYSFGMLLLEMVGSNKKVDFRLESNAQFYEPEWIYSHLEKGVDLEIHMEDEKDAEIAKKLEIVGLWCIQWQPVDRPSMSVVVNMLEGEEELAMPPNPFPAKGLSRKHASLPGNYNHQELPVISE</sequence>
<evidence type="ECO:0000256" key="7">
    <source>
        <dbReference type="ARBA" id="ARBA00022777"/>
    </source>
</evidence>
<dbReference type="PROSITE" id="PS00108">
    <property type="entry name" value="PROTEIN_KINASE_ST"/>
    <property type="match status" value="1"/>
</dbReference>
<evidence type="ECO:0000256" key="4">
    <source>
        <dbReference type="ARBA" id="ARBA00022692"/>
    </source>
</evidence>
<dbReference type="InterPro" id="IPR000719">
    <property type="entry name" value="Prot_kinase_dom"/>
</dbReference>
<evidence type="ECO:0000256" key="2">
    <source>
        <dbReference type="ARBA" id="ARBA00022527"/>
    </source>
</evidence>
<gene>
    <name evidence="15" type="ORF">FNV43_RR23949</name>
</gene>
<evidence type="ECO:0000256" key="5">
    <source>
        <dbReference type="ARBA" id="ARBA00022729"/>
    </source>
</evidence>
<dbReference type="FunFam" id="1.10.510.10:FF:000590">
    <property type="entry name" value="PR5-like receptor kinase"/>
    <property type="match status" value="1"/>
</dbReference>
<dbReference type="PROSITE" id="PS00107">
    <property type="entry name" value="PROTEIN_KINASE_ATP"/>
    <property type="match status" value="1"/>
</dbReference>
<evidence type="ECO:0000256" key="1">
    <source>
        <dbReference type="ARBA" id="ARBA00004479"/>
    </source>
</evidence>
<name>A0A8K0DX66_9ROSA</name>
<keyword evidence="8 12" id="KW-0067">ATP-binding</keyword>
<dbReference type="EMBL" id="VOIH02000011">
    <property type="protein sequence ID" value="KAF3432847.1"/>
    <property type="molecule type" value="Genomic_DNA"/>
</dbReference>
<keyword evidence="4 13" id="KW-0812">Transmembrane</keyword>
<reference evidence="15" key="1">
    <citation type="submission" date="2020-03" db="EMBL/GenBank/DDBJ databases">
        <title>A high-quality chromosome-level genome assembly of a woody plant with both climbing and erect habits, Rhamnella rubrinervis.</title>
        <authorList>
            <person name="Lu Z."/>
            <person name="Yang Y."/>
            <person name="Zhu X."/>
            <person name="Sun Y."/>
        </authorList>
    </citation>
    <scope>NUCLEOTIDE SEQUENCE</scope>
    <source>
        <strain evidence="15">BYM</strain>
        <tissue evidence="15">Leaf</tissue>
    </source>
</reference>
<dbReference type="InterPro" id="IPR025287">
    <property type="entry name" value="WAK_GUB"/>
</dbReference>
<keyword evidence="16" id="KW-1185">Reference proteome</keyword>
<dbReference type="OrthoDB" id="1632094at2759"/>
<keyword evidence="9 13" id="KW-1133">Transmembrane helix</keyword>
<keyword evidence="11" id="KW-0325">Glycoprotein</keyword>
<dbReference type="InterPro" id="IPR017441">
    <property type="entry name" value="Protein_kinase_ATP_BS"/>
</dbReference>
<feature type="binding site" evidence="12">
    <location>
        <position position="307"/>
    </location>
    <ligand>
        <name>ATP</name>
        <dbReference type="ChEBI" id="CHEBI:30616"/>
    </ligand>
</feature>
<evidence type="ECO:0000256" key="9">
    <source>
        <dbReference type="ARBA" id="ARBA00022989"/>
    </source>
</evidence>
<dbReference type="Proteomes" id="UP000796880">
    <property type="component" value="Unassembled WGS sequence"/>
</dbReference>
<accession>A0A8K0DX66</accession>
<dbReference type="SUPFAM" id="SSF56112">
    <property type="entry name" value="Protein kinase-like (PK-like)"/>
    <property type="match status" value="1"/>
</dbReference>
<dbReference type="AlphaFoldDB" id="A0A8K0DX66"/>
<keyword evidence="7" id="KW-0418">Kinase</keyword>
<dbReference type="GO" id="GO:0030247">
    <property type="term" value="F:polysaccharide binding"/>
    <property type="evidence" value="ECO:0007669"/>
    <property type="project" value="InterPro"/>
</dbReference>
<dbReference type="FunFam" id="3.30.200.20:FF:000178">
    <property type="entry name" value="serine/threonine-protein kinase PBS1-like"/>
    <property type="match status" value="1"/>
</dbReference>
<dbReference type="Pfam" id="PF13947">
    <property type="entry name" value="GUB_WAK_bind"/>
    <property type="match status" value="1"/>
</dbReference>
<dbReference type="Pfam" id="PF00069">
    <property type="entry name" value="Pkinase"/>
    <property type="match status" value="1"/>
</dbReference>
<evidence type="ECO:0000256" key="6">
    <source>
        <dbReference type="ARBA" id="ARBA00022741"/>
    </source>
</evidence>
<dbReference type="Gene3D" id="3.30.200.20">
    <property type="entry name" value="Phosphorylase Kinase, domain 1"/>
    <property type="match status" value="1"/>
</dbReference>